<organism evidence="10 11">
    <name type="scientific">Streptomyces composti</name>
    <dbReference type="NCBI Taxonomy" id="2720025"/>
    <lineage>
        <taxon>Bacteria</taxon>
        <taxon>Bacillati</taxon>
        <taxon>Actinomycetota</taxon>
        <taxon>Actinomycetes</taxon>
        <taxon>Kitasatosporales</taxon>
        <taxon>Streptomycetaceae</taxon>
        <taxon>Streptomyces</taxon>
    </lineage>
</organism>
<evidence type="ECO:0000256" key="1">
    <source>
        <dbReference type="ARBA" id="ARBA00004651"/>
    </source>
</evidence>
<evidence type="ECO:0000256" key="6">
    <source>
        <dbReference type="ARBA" id="ARBA00038076"/>
    </source>
</evidence>
<comment type="subcellular location">
    <subcellularLocation>
        <location evidence="1">Cell membrane</location>
        <topology evidence="1">Multi-pass membrane protein</topology>
    </subcellularLocation>
</comment>
<dbReference type="InterPro" id="IPR003838">
    <property type="entry name" value="ABC3_permease_C"/>
</dbReference>
<keyword evidence="11" id="KW-1185">Reference proteome</keyword>
<comment type="similarity">
    <text evidence="6">Belongs to the ABC-4 integral membrane protein family.</text>
</comment>
<keyword evidence="3 8" id="KW-0812">Transmembrane</keyword>
<dbReference type="PANTHER" id="PTHR30572:SF4">
    <property type="entry name" value="ABC TRANSPORTER PERMEASE YTRF"/>
    <property type="match status" value="1"/>
</dbReference>
<evidence type="ECO:0000256" key="3">
    <source>
        <dbReference type="ARBA" id="ARBA00022692"/>
    </source>
</evidence>
<dbReference type="PANTHER" id="PTHR30572">
    <property type="entry name" value="MEMBRANE COMPONENT OF TRANSPORTER-RELATED"/>
    <property type="match status" value="1"/>
</dbReference>
<accession>A0ABX1ABH6</accession>
<feature type="transmembrane region" description="Helical" evidence="8">
    <location>
        <begin position="431"/>
        <end position="452"/>
    </location>
</feature>
<feature type="transmembrane region" description="Helical" evidence="8">
    <location>
        <begin position="1034"/>
        <end position="1059"/>
    </location>
</feature>
<feature type="transmembrane region" description="Helical" evidence="8">
    <location>
        <begin position="388"/>
        <end position="410"/>
    </location>
</feature>
<feature type="transmembrane region" description="Helical" evidence="8">
    <location>
        <begin position="981"/>
        <end position="1014"/>
    </location>
</feature>
<dbReference type="Proteomes" id="UP000730591">
    <property type="component" value="Unassembled WGS sequence"/>
</dbReference>
<keyword evidence="2" id="KW-1003">Cell membrane</keyword>
<keyword evidence="5 8" id="KW-0472">Membrane</keyword>
<feature type="transmembrane region" description="Helical" evidence="8">
    <location>
        <begin position="524"/>
        <end position="544"/>
    </location>
</feature>
<evidence type="ECO:0000256" key="4">
    <source>
        <dbReference type="ARBA" id="ARBA00022989"/>
    </source>
</evidence>
<evidence type="ECO:0000313" key="10">
    <source>
        <dbReference type="EMBL" id="NJP51851.1"/>
    </source>
</evidence>
<evidence type="ECO:0000313" key="11">
    <source>
        <dbReference type="Proteomes" id="UP000730591"/>
    </source>
</evidence>
<evidence type="ECO:0000256" key="5">
    <source>
        <dbReference type="ARBA" id="ARBA00023136"/>
    </source>
</evidence>
<evidence type="ECO:0000256" key="8">
    <source>
        <dbReference type="SAM" id="Phobius"/>
    </source>
</evidence>
<feature type="transmembrane region" description="Helical" evidence="8">
    <location>
        <begin position="298"/>
        <end position="320"/>
    </location>
</feature>
<feature type="transmembrane region" description="Helical" evidence="8">
    <location>
        <begin position="464"/>
        <end position="484"/>
    </location>
</feature>
<feature type="region of interest" description="Disordered" evidence="7">
    <location>
        <begin position="752"/>
        <end position="772"/>
    </location>
</feature>
<reference evidence="10 11" key="1">
    <citation type="submission" date="2020-03" db="EMBL/GenBank/DDBJ databases">
        <title>WGS of actinomycetes isolated from Thailand.</title>
        <authorList>
            <person name="Thawai C."/>
        </authorList>
    </citation>
    <scope>NUCLEOTIDE SEQUENCE [LARGE SCALE GENOMIC DNA]</scope>
    <source>
        <strain evidence="10 11">SBST2-5</strain>
    </source>
</reference>
<protein>
    <submittedName>
        <fullName evidence="10">FtsX-like permease family protein</fullName>
    </submittedName>
</protein>
<dbReference type="InterPro" id="IPR050250">
    <property type="entry name" value="Macrolide_Exporter_MacB"/>
</dbReference>
<proteinExistence type="inferred from homology"/>
<feature type="transmembrane region" description="Helical" evidence="8">
    <location>
        <begin position="937"/>
        <end position="960"/>
    </location>
</feature>
<keyword evidence="4 8" id="KW-1133">Transmembrane helix</keyword>
<feature type="transmembrane region" description="Helical" evidence="8">
    <location>
        <begin position="341"/>
        <end position="368"/>
    </location>
</feature>
<name>A0ABX1ABH6_9ACTN</name>
<dbReference type="Pfam" id="PF02687">
    <property type="entry name" value="FtsX"/>
    <property type="match status" value="1"/>
</dbReference>
<evidence type="ECO:0000256" key="7">
    <source>
        <dbReference type="SAM" id="MobiDB-lite"/>
    </source>
</evidence>
<dbReference type="EMBL" id="JAATEM010000020">
    <property type="protein sequence ID" value="NJP51851.1"/>
    <property type="molecule type" value="Genomic_DNA"/>
</dbReference>
<comment type="caution">
    <text evidence="10">The sequence shown here is derived from an EMBL/GenBank/DDBJ whole genome shotgun (WGS) entry which is preliminary data.</text>
</comment>
<gene>
    <name evidence="10" type="ORF">HCJ93_17715</name>
</gene>
<feature type="domain" description="ABC3 transporter permease C-terminal" evidence="9">
    <location>
        <begin position="944"/>
        <end position="1056"/>
    </location>
</feature>
<evidence type="ECO:0000256" key="2">
    <source>
        <dbReference type="ARBA" id="ARBA00022475"/>
    </source>
</evidence>
<sequence length="1074" mass="111399">MPPAAVRAVRQHALVLVAAHLAVLLAATVLAALAALTEQAVEGGAQRRLARDPDAVIGVSGPYRQQDAGRVDGLVRDAVDRAFGGVPHHTWSALRVPAARSAQLSLTEAAGRRRDDTRVSLAALQHAARHTTLVAGRLPRTAPGGTPETALHEAFAAGLGVRPGDDLRIQPSGGPRLRLRVVGLYRPAERSPAVWAALGSVTFGASDSVALMSRQALTATPALARDTGALWLGVPDAGRLHLADIGPLAERADRFGGSDVTLSVYRGTRPTTPLRVSSTLDDALDDLTTPIAVTRAGLYMPATLLAALAAAALVLTARRLAEHRRTELALLAARGAGTWRLAGSTGALGALVALPAGLAAPFLAGPLLRLLDGAGLLPGDVPATADVPAGRLAALLAVAVFAAALLPPTLRTARDRHALRALRQRLGRFAAAQRFGADLGLAAVAVLGWLQLARYRTPVTRGGVDPVLVLAPVAMTTAAALLVLRALPLIARLTDPAARSGTGLVLPLGGWQIARRARRHAGPALLVTLALAVAALSSTALAVLDRGDHDQAVFRLGADLRITPGERPAPADRRSAYAALPGARATTPVTETDGYLGQSWVAVTAVNTTTGPAPALRRDLADRPVADLVAPLGRAVPAHGLPLTEAPRRLPLRVRLAADGPGEPRPVRLTVHFLDADGLTHSGTVGLRDTGGAPRTVHVPAPAGEGVRIVQLGLSMTGEKARRTYRLTIDRVPGLTRPARWHDLRADRPDLHAAGCPGAKPPRRPGTAPGPVLCSDRRAPGTLLDAVLRGPDTALKYPTWSVRLGTDTTRGRPAAPVLADRTLLGSGVVRVGDTVTLQAAQGGTARLKIVGEIDAVPGADRDRPRLLADSRAIAAQLVLSGALPRAESAWWVAAEGHDASAALRAVRADPRLGTATDVPHTRALLAADPLRQGARGALTLCLLLAPAFAVVGFTLHTALSARARAGEFALLRALGLRRRQLAACLWTEQLALAAVAALLGTLLGTGLAATITPLVTVDDTGAPVHPALLTDVPWLRVTCTATATTLLICAVVTVAARFLGRIDPARVLRAGEDR</sequence>
<evidence type="ECO:0000259" key="9">
    <source>
        <dbReference type="Pfam" id="PF02687"/>
    </source>
</evidence>